<dbReference type="Pfam" id="PF13302">
    <property type="entry name" value="Acetyltransf_3"/>
    <property type="match status" value="1"/>
</dbReference>
<dbReference type="CDD" id="cd04301">
    <property type="entry name" value="NAT_SF"/>
    <property type="match status" value="1"/>
</dbReference>
<protein>
    <submittedName>
        <fullName evidence="2">GNAT family N-acetyltransferase</fullName>
    </submittedName>
</protein>
<dbReference type="GO" id="GO:0008999">
    <property type="term" value="F:protein-N-terminal-alanine acetyltransferase activity"/>
    <property type="evidence" value="ECO:0007669"/>
    <property type="project" value="TreeGrafter"/>
</dbReference>
<sequence>MTSEVVRTARLVLRPPHPDDADAVWRACQDPDVQRWITALPVPYTRADAADFVGVIAPAARARGTGMLAVVEADGELVGSAGIDRFADEQLGPAIGYWTAPQARGRGYAAEAARALADWALELGAPRVHLVADVRNTASQAVARRAGFTQEGVLRSALPYRDGTRGDAAMFARLPGD</sequence>
<dbReference type="InterPro" id="IPR000182">
    <property type="entry name" value="GNAT_dom"/>
</dbReference>
<evidence type="ECO:0000313" key="3">
    <source>
        <dbReference type="Proteomes" id="UP000470470"/>
    </source>
</evidence>
<dbReference type="InterPro" id="IPR051908">
    <property type="entry name" value="Ribosomal_N-acetyltransferase"/>
</dbReference>
<dbReference type="GO" id="GO:1990189">
    <property type="term" value="F:protein N-terminal-serine acetyltransferase activity"/>
    <property type="evidence" value="ECO:0007669"/>
    <property type="project" value="TreeGrafter"/>
</dbReference>
<dbReference type="PANTHER" id="PTHR43441">
    <property type="entry name" value="RIBOSOMAL-PROTEIN-SERINE ACETYLTRANSFERASE"/>
    <property type="match status" value="1"/>
</dbReference>
<keyword evidence="3" id="KW-1185">Reference proteome</keyword>
<evidence type="ECO:0000313" key="2">
    <source>
        <dbReference type="EMBL" id="NEL52558.1"/>
    </source>
</evidence>
<gene>
    <name evidence="2" type="ORF">G1H19_00825</name>
</gene>
<dbReference type="PANTHER" id="PTHR43441:SF10">
    <property type="entry name" value="ACETYLTRANSFERASE"/>
    <property type="match status" value="1"/>
</dbReference>
<dbReference type="Gene3D" id="3.40.630.30">
    <property type="match status" value="1"/>
</dbReference>
<reference evidence="2 3" key="1">
    <citation type="submission" date="2020-02" db="EMBL/GenBank/DDBJ databases">
        <title>The whole genome sequence of CPCC 205119.</title>
        <authorList>
            <person name="Jiang Z."/>
        </authorList>
    </citation>
    <scope>NUCLEOTIDE SEQUENCE [LARGE SCALE GENOMIC DNA]</scope>
    <source>
        <strain evidence="2 3">CPCC 205119</strain>
    </source>
</reference>
<comment type="caution">
    <text evidence="2">The sequence shown here is derived from an EMBL/GenBank/DDBJ whole genome shotgun (WGS) entry which is preliminary data.</text>
</comment>
<dbReference type="EMBL" id="JAAGWK010000002">
    <property type="protein sequence ID" value="NEL52558.1"/>
    <property type="molecule type" value="Genomic_DNA"/>
</dbReference>
<evidence type="ECO:0000259" key="1">
    <source>
        <dbReference type="PROSITE" id="PS51186"/>
    </source>
</evidence>
<organism evidence="2 3">
    <name type="scientific">Goekera deserti</name>
    <dbReference type="NCBI Taxonomy" id="2497753"/>
    <lineage>
        <taxon>Bacteria</taxon>
        <taxon>Bacillati</taxon>
        <taxon>Actinomycetota</taxon>
        <taxon>Actinomycetes</taxon>
        <taxon>Geodermatophilales</taxon>
        <taxon>Geodermatophilaceae</taxon>
        <taxon>Goekera</taxon>
    </lineage>
</organism>
<dbReference type="InterPro" id="IPR016181">
    <property type="entry name" value="Acyl_CoA_acyltransferase"/>
</dbReference>
<name>A0A7K3W7W6_9ACTN</name>
<dbReference type="PROSITE" id="PS51186">
    <property type="entry name" value="GNAT"/>
    <property type="match status" value="1"/>
</dbReference>
<dbReference type="SUPFAM" id="SSF55729">
    <property type="entry name" value="Acyl-CoA N-acyltransferases (Nat)"/>
    <property type="match status" value="1"/>
</dbReference>
<dbReference type="AlphaFoldDB" id="A0A7K3W7W6"/>
<keyword evidence="2" id="KW-0808">Transferase</keyword>
<accession>A0A7K3W7W6</accession>
<proteinExistence type="predicted"/>
<dbReference type="GO" id="GO:0005737">
    <property type="term" value="C:cytoplasm"/>
    <property type="evidence" value="ECO:0007669"/>
    <property type="project" value="TreeGrafter"/>
</dbReference>
<dbReference type="Proteomes" id="UP000470470">
    <property type="component" value="Unassembled WGS sequence"/>
</dbReference>
<feature type="domain" description="N-acetyltransferase" evidence="1">
    <location>
        <begin position="11"/>
        <end position="175"/>
    </location>
</feature>